<evidence type="ECO:0000256" key="5">
    <source>
        <dbReference type="ARBA" id="ARBA00023212"/>
    </source>
</evidence>
<keyword evidence="4 7" id="KW-0009">Actin-binding</keyword>
<gene>
    <name evidence="8" type="ORF">BMF94_0919</name>
</gene>
<dbReference type="Proteomes" id="UP000237144">
    <property type="component" value="Unassembled WGS sequence"/>
</dbReference>
<organism evidence="8 9">
    <name type="scientific">Rhodotorula taiwanensis</name>
    <dbReference type="NCBI Taxonomy" id="741276"/>
    <lineage>
        <taxon>Eukaryota</taxon>
        <taxon>Fungi</taxon>
        <taxon>Dikarya</taxon>
        <taxon>Basidiomycota</taxon>
        <taxon>Pucciniomycotina</taxon>
        <taxon>Microbotryomycetes</taxon>
        <taxon>Sporidiobolales</taxon>
        <taxon>Sporidiobolaceae</taxon>
        <taxon>Rhodotorula</taxon>
    </lineage>
</organism>
<evidence type="ECO:0000256" key="4">
    <source>
        <dbReference type="ARBA" id="ARBA00023203"/>
    </source>
</evidence>
<sequence>MSWQTYVDSNLVGTGKISRAAILGQQGGVWAASSGYNLAADEQAFLTKVHANPESAQANGIRAAGEKYMCIRADDRSVYGKKGSSGIIVVKTKQGILVAEYVDPTQPGEATKIVEELADYLIGVGF</sequence>
<reference evidence="8 9" key="1">
    <citation type="journal article" date="2018" name="Front. Microbiol.">
        <title>Prospects for Fungal Bioremediation of Acidic Radioactive Waste Sites: Characterization and Genome Sequence of Rhodotorula taiwanensis MD1149.</title>
        <authorList>
            <person name="Tkavc R."/>
            <person name="Matrosova V.Y."/>
            <person name="Grichenko O.E."/>
            <person name="Gostincar C."/>
            <person name="Volpe R.P."/>
            <person name="Klimenkova P."/>
            <person name="Gaidamakova E.K."/>
            <person name="Zhou C.E."/>
            <person name="Stewart B.J."/>
            <person name="Lyman M.G."/>
            <person name="Malfatti S.A."/>
            <person name="Rubinfeld B."/>
            <person name="Courtot M."/>
            <person name="Singh J."/>
            <person name="Dalgard C.L."/>
            <person name="Hamilton T."/>
            <person name="Frey K.G."/>
            <person name="Gunde-Cimerman N."/>
            <person name="Dugan L."/>
            <person name="Daly M.J."/>
        </authorList>
    </citation>
    <scope>NUCLEOTIDE SEQUENCE [LARGE SCALE GENOMIC DNA]</scope>
    <source>
        <strain evidence="8 9">MD1149</strain>
    </source>
</reference>
<dbReference type="InterPro" id="IPR036140">
    <property type="entry name" value="PFN_sf"/>
</dbReference>
<keyword evidence="5 6" id="KW-0206">Cytoskeleton</keyword>
<accession>A0A2S5BGD9</accession>
<evidence type="ECO:0000313" key="9">
    <source>
        <dbReference type="Proteomes" id="UP000237144"/>
    </source>
</evidence>
<dbReference type="SUPFAM" id="SSF55770">
    <property type="entry name" value="Profilin (actin-binding protein)"/>
    <property type="match status" value="1"/>
</dbReference>
<dbReference type="AlphaFoldDB" id="A0A2S5BGD9"/>
<comment type="subunit">
    <text evidence="6">Occurs in many kinds of cells as a complex with monomeric actin in a 1:1 ratio.</text>
</comment>
<dbReference type="InterPro" id="IPR027310">
    <property type="entry name" value="Profilin_CS"/>
</dbReference>
<evidence type="ECO:0000313" key="8">
    <source>
        <dbReference type="EMBL" id="POY75839.1"/>
    </source>
</evidence>
<evidence type="ECO:0000256" key="3">
    <source>
        <dbReference type="ARBA" id="ARBA00022490"/>
    </source>
</evidence>
<comment type="caution">
    <text evidence="8">The sequence shown here is derived from an EMBL/GenBank/DDBJ whole genome shotgun (WGS) entry which is preliminary data.</text>
</comment>
<dbReference type="PROSITE" id="PS00414">
    <property type="entry name" value="PROFILIN"/>
    <property type="match status" value="1"/>
</dbReference>
<keyword evidence="3" id="KW-0963">Cytoplasm</keyword>
<comment type="subcellular location">
    <subcellularLocation>
        <location evidence="1">Cytoplasm</location>
        <location evidence="1">Cytoskeleton</location>
    </subcellularLocation>
</comment>
<proteinExistence type="inferred from homology"/>
<dbReference type="CDD" id="cd00148">
    <property type="entry name" value="PROF"/>
    <property type="match status" value="1"/>
</dbReference>
<evidence type="ECO:0000256" key="1">
    <source>
        <dbReference type="ARBA" id="ARBA00004245"/>
    </source>
</evidence>
<dbReference type="FunFam" id="3.30.450.30:FF:000001">
    <property type="entry name" value="Profilin"/>
    <property type="match status" value="1"/>
</dbReference>
<dbReference type="PRINTS" id="PR01640">
    <property type="entry name" value="PROFILINPLNT"/>
</dbReference>
<keyword evidence="9" id="KW-1185">Reference proteome</keyword>
<dbReference type="PANTHER" id="PTHR11604:SF0">
    <property type="entry name" value="PROFILIN"/>
    <property type="match status" value="1"/>
</dbReference>
<dbReference type="GO" id="GO:0003785">
    <property type="term" value="F:actin monomer binding"/>
    <property type="evidence" value="ECO:0007669"/>
    <property type="project" value="TreeGrafter"/>
</dbReference>
<dbReference type="PRINTS" id="PR00392">
    <property type="entry name" value="PROFILIN"/>
</dbReference>
<dbReference type="STRING" id="741276.A0A2S5BGD9"/>
<dbReference type="OrthoDB" id="421374at2759"/>
<dbReference type="Gene3D" id="3.30.450.30">
    <property type="entry name" value="Dynein light chain 2a, cytoplasmic"/>
    <property type="match status" value="1"/>
</dbReference>
<comment type="function">
    <text evidence="6">Binds to actin and affects the structure of the cytoskeleton. At high concentrations, profilin prevents the polymerization of actin, whereas it enhances it at low concentrations.</text>
</comment>
<dbReference type="GO" id="GO:0005856">
    <property type="term" value="C:cytoskeleton"/>
    <property type="evidence" value="ECO:0007669"/>
    <property type="project" value="UniProtKB-SubCell"/>
</dbReference>
<name>A0A2S5BGD9_9BASI</name>
<protein>
    <recommendedName>
        <fullName evidence="7">Profilin</fullName>
    </recommendedName>
</protein>
<dbReference type="GO" id="GO:0005938">
    <property type="term" value="C:cell cortex"/>
    <property type="evidence" value="ECO:0007669"/>
    <property type="project" value="TreeGrafter"/>
</dbReference>
<dbReference type="InterPro" id="IPR005455">
    <property type="entry name" value="PFN_euk"/>
</dbReference>
<dbReference type="SMART" id="SM00392">
    <property type="entry name" value="PROF"/>
    <property type="match status" value="1"/>
</dbReference>
<dbReference type="Pfam" id="PF00235">
    <property type="entry name" value="Profilin"/>
    <property type="match status" value="1"/>
</dbReference>
<dbReference type="EMBL" id="PJQD01000009">
    <property type="protein sequence ID" value="POY75839.1"/>
    <property type="molecule type" value="Genomic_DNA"/>
</dbReference>
<evidence type="ECO:0000256" key="2">
    <source>
        <dbReference type="ARBA" id="ARBA00010058"/>
    </source>
</evidence>
<evidence type="ECO:0000256" key="7">
    <source>
        <dbReference type="RuleBase" id="RU003909"/>
    </source>
</evidence>
<dbReference type="InterPro" id="IPR048278">
    <property type="entry name" value="PFN"/>
</dbReference>
<evidence type="ECO:0000256" key="6">
    <source>
        <dbReference type="RuleBase" id="RU003908"/>
    </source>
</evidence>
<comment type="similarity">
    <text evidence="2 7">Belongs to the profilin family.</text>
</comment>
<dbReference type="PANTHER" id="PTHR11604">
    <property type="entry name" value="PROFILIN"/>
    <property type="match status" value="1"/>
</dbReference>